<dbReference type="InterPro" id="IPR029033">
    <property type="entry name" value="His_PPase_superfam"/>
</dbReference>
<dbReference type="Pfam" id="PF00328">
    <property type="entry name" value="His_Phos_2"/>
    <property type="match status" value="1"/>
</dbReference>
<dbReference type="EMBL" id="JQFZ01000308">
    <property type="protein sequence ID" value="KGO51161.1"/>
    <property type="molecule type" value="Genomic_DNA"/>
</dbReference>
<gene>
    <name evidence="3" type="ORF">PEX2_106860</name>
</gene>
<accession>A0A0A2IFK0</accession>
<dbReference type="CDD" id="cd07061">
    <property type="entry name" value="HP_HAP_like"/>
    <property type="match status" value="1"/>
</dbReference>
<dbReference type="STRING" id="27334.A0A0A2IFK0"/>
<dbReference type="SUPFAM" id="SSF51735">
    <property type="entry name" value="NAD(P)-binding Rossmann-fold domains"/>
    <property type="match status" value="1"/>
</dbReference>
<dbReference type="FunFam" id="3.40.50.1240:FF:000045">
    <property type="entry name" value="Extracellular phytase, putative"/>
    <property type="match status" value="1"/>
</dbReference>
<sequence length="765" mass="84380">MTTSSAAASRFKPGDWMTLLSEGMHATKLRIDLCLAVHIPDSMSFEEAAALPMVHPTVYHALVNVAKLRPGQSVVVQAAVASRISALLMEKYNVLEAHIFHSCDTSFCKPIKRIMVGHDLDCVLNSSEDSLVVTHPTTNSPACGLSTAERTGSPVFHTLWSENERRNRVTILREDRTGQGGEITWTLQGGTTIPRKSIGEFITVNKSKVQSYLIYCTYLPQREVEVNRGAIPLQETQGFQSTMKNFIGATLVTAAVTATASRTSAPAPGPTGSSYASGFDMTASWANLSPYKDADSFGLPSGVPQGCELSQVHVLHRHAQRFPTDYPLDGEGMTDFAAKLTNYSKAHPNKTVALGPLKFLNNWDYVIGQDILMENGAATEATSGANFWIKYGRLLYRAGRENAAAWSSSLNVYANGTDRPTPVFRTTSQARILESARWWLSGFFGNSGANSSYDQYNLVVIPEQADFNNTLASYETCTFDYSEGDNAAEVFISRYTKHARTRLSAYFPRDFNLTSMDVLAMQNLCVYESTSLGGSSFCSLFTEQEWKDFEYNVDVQYYGDYAYGSPSGRAQGIGYVLELAARLEEKLINSSDTSINYTYTNNEAQFPFGQPFYMDMSHDDIILSVINALGFDYFKYGPKGLPVHIDHAPERNFSLSQMTPFGARFISEIWTCPRDVSFDDLDPVLYANPTIMSTTNTTKYIRFVLNNSPVPQDGLIGCEDSSNGFCHLDKFLSGIPTLKDKAQFQKACFGNYTTGSQVGDGAPES</sequence>
<dbReference type="Gene3D" id="3.90.180.10">
    <property type="entry name" value="Medium-chain alcohol dehydrogenases, catalytic domain"/>
    <property type="match status" value="1"/>
</dbReference>
<dbReference type="InterPro" id="IPR011032">
    <property type="entry name" value="GroES-like_sf"/>
</dbReference>
<dbReference type="GO" id="GO:0003993">
    <property type="term" value="F:acid phosphatase activity"/>
    <property type="evidence" value="ECO:0007669"/>
    <property type="project" value="TreeGrafter"/>
</dbReference>
<dbReference type="OrthoDB" id="6509975at2759"/>
<dbReference type="SMART" id="SM00829">
    <property type="entry name" value="PKS_ER"/>
    <property type="match status" value="1"/>
</dbReference>
<evidence type="ECO:0000313" key="3">
    <source>
        <dbReference type="EMBL" id="KGO51161.1"/>
    </source>
</evidence>
<keyword evidence="4" id="KW-1185">Reference proteome</keyword>
<dbReference type="Proteomes" id="UP000030143">
    <property type="component" value="Unassembled WGS sequence"/>
</dbReference>
<dbReference type="InterPro" id="IPR036291">
    <property type="entry name" value="NAD(P)-bd_dom_sf"/>
</dbReference>
<evidence type="ECO:0000259" key="2">
    <source>
        <dbReference type="SMART" id="SM00829"/>
    </source>
</evidence>
<dbReference type="PhylomeDB" id="A0A0A2IFK0"/>
<protein>
    <submittedName>
        <fullName evidence="3">Histidine phosphatase superfamily, clade-2</fullName>
    </submittedName>
</protein>
<feature type="domain" description="Enoyl reductase (ER)" evidence="2">
    <location>
        <begin position="2"/>
        <end position="193"/>
    </location>
</feature>
<dbReference type="PANTHER" id="PTHR20963:SF43">
    <property type="entry name" value="PUTATIVE (AFU_ORTHOLOGUE AFUA_7G01240)-RELATED"/>
    <property type="match status" value="1"/>
</dbReference>
<evidence type="ECO:0000313" key="4">
    <source>
        <dbReference type="Proteomes" id="UP000030143"/>
    </source>
</evidence>
<comment type="caution">
    <text evidence="3">The sequence shown here is derived from an EMBL/GenBank/DDBJ whole genome shotgun (WGS) entry which is preliminary data.</text>
</comment>
<dbReference type="VEuPathDB" id="FungiDB:PEXP_108500"/>
<keyword evidence="1" id="KW-0378">Hydrolase</keyword>
<dbReference type="SUPFAM" id="SSF50129">
    <property type="entry name" value="GroES-like"/>
    <property type="match status" value="1"/>
</dbReference>
<dbReference type="Gene3D" id="3.40.50.1240">
    <property type="entry name" value="Phosphoglycerate mutase-like"/>
    <property type="match status" value="1"/>
</dbReference>
<proteinExistence type="predicted"/>
<dbReference type="HOGENOM" id="CLU_020880_2_0_1"/>
<dbReference type="InterPro" id="IPR020843">
    <property type="entry name" value="ER"/>
</dbReference>
<evidence type="ECO:0000256" key="1">
    <source>
        <dbReference type="ARBA" id="ARBA00022801"/>
    </source>
</evidence>
<dbReference type="PANTHER" id="PTHR20963">
    <property type="entry name" value="MULTIPLE INOSITOL POLYPHOSPHATE PHOSPHATASE-RELATED"/>
    <property type="match status" value="1"/>
</dbReference>
<dbReference type="AlphaFoldDB" id="A0A0A2IFK0"/>
<dbReference type="SUPFAM" id="SSF53254">
    <property type="entry name" value="Phosphoglycerate mutase-like"/>
    <property type="match status" value="1"/>
</dbReference>
<reference evidence="3 4" key="1">
    <citation type="journal article" date="2015" name="Mol. Plant Microbe Interact.">
        <title>Genome, transcriptome, and functional analyses of Penicillium expansum provide new insights into secondary metabolism and pathogenicity.</title>
        <authorList>
            <person name="Ballester A.R."/>
            <person name="Marcet-Houben M."/>
            <person name="Levin E."/>
            <person name="Sela N."/>
            <person name="Selma-Lazaro C."/>
            <person name="Carmona L."/>
            <person name="Wisniewski M."/>
            <person name="Droby S."/>
            <person name="Gonzalez-Candelas L."/>
            <person name="Gabaldon T."/>
        </authorList>
    </citation>
    <scope>NUCLEOTIDE SEQUENCE [LARGE SCALE GENOMIC DNA]</scope>
    <source>
        <strain evidence="3 4">MD-8</strain>
    </source>
</reference>
<name>A0A0A2IFK0_PENEN</name>
<dbReference type="GeneID" id="27683375"/>
<dbReference type="InterPro" id="IPR000560">
    <property type="entry name" value="His_Pase_clade-2"/>
</dbReference>
<dbReference type="RefSeq" id="XP_016594165.1">
    <property type="nucleotide sequence ID" value="XM_016747954.1"/>
</dbReference>
<dbReference type="GO" id="GO:0016491">
    <property type="term" value="F:oxidoreductase activity"/>
    <property type="evidence" value="ECO:0007669"/>
    <property type="project" value="InterPro"/>
</dbReference>
<organism evidence="3 4">
    <name type="scientific">Penicillium expansum</name>
    <name type="common">Blue mold rot fungus</name>
    <dbReference type="NCBI Taxonomy" id="27334"/>
    <lineage>
        <taxon>Eukaryota</taxon>
        <taxon>Fungi</taxon>
        <taxon>Dikarya</taxon>
        <taxon>Ascomycota</taxon>
        <taxon>Pezizomycotina</taxon>
        <taxon>Eurotiomycetes</taxon>
        <taxon>Eurotiomycetidae</taxon>
        <taxon>Eurotiales</taxon>
        <taxon>Aspergillaceae</taxon>
        <taxon>Penicillium</taxon>
    </lineage>
</organism>